<evidence type="ECO:0000256" key="2">
    <source>
        <dbReference type="ARBA" id="ARBA00006752"/>
    </source>
</evidence>
<reference evidence="3" key="1">
    <citation type="submission" date="2021-02" db="EMBL/GenBank/DDBJ databases">
        <authorList>
            <person name="Nowell W R."/>
        </authorList>
    </citation>
    <scope>NUCLEOTIDE SEQUENCE</scope>
</reference>
<dbReference type="Gene3D" id="3.30.420.40">
    <property type="match status" value="1"/>
</dbReference>
<dbReference type="PROSITE" id="PS00432">
    <property type="entry name" value="ACTINS_2"/>
    <property type="match status" value="1"/>
</dbReference>
<comment type="similarity">
    <text evidence="2">Belongs to the actin family.</text>
</comment>
<accession>A0A818XQW8</accession>
<gene>
    <name evidence="3" type="ORF">OTI717_LOCUS15187</name>
    <name evidence="4" type="ORF">OTI717_LOCUS20220</name>
</gene>
<evidence type="ECO:0000313" key="5">
    <source>
        <dbReference type="Proteomes" id="UP000663823"/>
    </source>
</evidence>
<dbReference type="EMBL" id="CAJOAX010001769">
    <property type="protein sequence ID" value="CAF3743966.1"/>
    <property type="molecule type" value="Genomic_DNA"/>
</dbReference>
<protein>
    <recommendedName>
        <fullName evidence="6">Actin</fullName>
    </recommendedName>
</protein>
<dbReference type="SUPFAM" id="SSF53067">
    <property type="entry name" value="Actin-like ATPase domain"/>
    <property type="match status" value="1"/>
</dbReference>
<dbReference type="AlphaFoldDB" id="A0A818XQW8"/>
<dbReference type="InterPro" id="IPR004001">
    <property type="entry name" value="Actin_CS"/>
</dbReference>
<comment type="caution">
    <text evidence="3">The sequence shown here is derived from an EMBL/GenBank/DDBJ whole genome shotgun (WGS) entry which is preliminary data.</text>
</comment>
<feature type="non-terminal residue" evidence="3">
    <location>
        <position position="1"/>
    </location>
</feature>
<organism evidence="3 5">
    <name type="scientific">Rotaria sordida</name>
    <dbReference type="NCBI Taxonomy" id="392033"/>
    <lineage>
        <taxon>Eukaryota</taxon>
        <taxon>Metazoa</taxon>
        <taxon>Spiralia</taxon>
        <taxon>Gnathifera</taxon>
        <taxon>Rotifera</taxon>
        <taxon>Eurotatoria</taxon>
        <taxon>Bdelloidea</taxon>
        <taxon>Philodinida</taxon>
        <taxon>Philodinidae</taxon>
        <taxon>Rotaria</taxon>
    </lineage>
</organism>
<dbReference type="EMBL" id="CAJOAX010003070">
    <property type="protein sequence ID" value="CAF3834893.1"/>
    <property type="molecule type" value="Genomic_DNA"/>
</dbReference>
<proteinExistence type="inferred from homology"/>
<dbReference type="Pfam" id="PF00022">
    <property type="entry name" value="Actin"/>
    <property type="match status" value="1"/>
</dbReference>
<evidence type="ECO:0000313" key="4">
    <source>
        <dbReference type="EMBL" id="CAF3834893.1"/>
    </source>
</evidence>
<dbReference type="InterPro" id="IPR004000">
    <property type="entry name" value="Actin"/>
</dbReference>
<sequence>PERKYSVWIGGSILASLSTFQQMWISKQEYDESGPSIVHRKCF</sequence>
<name>A0A818XQW8_9BILA</name>
<evidence type="ECO:0008006" key="6">
    <source>
        <dbReference type="Google" id="ProtNLM"/>
    </source>
</evidence>
<evidence type="ECO:0000256" key="1">
    <source>
        <dbReference type="ARBA" id="ARBA00003520"/>
    </source>
</evidence>
<dbReference type="InterPro" id="IPR043129">
    <property type="entry name" value="ATPase_NBD"/>
</dbReference>
<dbReference type="Proteomes" id="UP000663823">
    <property type="component" value="Unassembled WGS sequence"/>
</dbReference>
<dbReference type="FunFam" id="3.30.420.40:FF:000050">
    <property type="entry name" value="Actin, alpha skeletal muscle"/>
    <property type="match status" value="1"/>
</dbReference>
<evidence type="ECO:0000313" key="3">
    <source>
        <dbReference type="EMBL" id="CAF3743966.1"/>
    </source>
</evidence>
<comment type="function">
    <text evidence="1">Actins are highly conserved proteins that are involved in various types of cell motility and are ubiquitously expressed in all eukaryotic cells.</text>
</comment>